<dbReference type="Proteomes" id="UP001176806">
    <property type="component" value="Unassembled WGS sequence"/>
</dbReference>
<name>A0ABT8WT45_9FLAO</name>
<accession>A0ABT8WT45</accession>
<dbReference type="RefSeq" id="WP_303303609.1">
    <property type="nucleotide sequence ID" value="NZ_BAABDA010000028.1"/>
</dbReference>
<evidence type="ECO:0000313" key="5">
    <source>
        <dbReference type="EMBL" id="MDO5976326.1"/>
    </source>
</evidence>
<evidence type="ECO:0000256" key="1">
    <source>
        <dbReference type="ARBA" id="ARBA00023125"/>
    </source>
</evidence>
<dbReference type="InterPro" id="IPR013762">
    <property type="entry name" value="Integrase-like_cat_sf"/>
</dbReference>
<dbReference type="InterPro" id="IPR025269">
    <property type="entry name" value="SAM-like_dom"/>
</dbReference>
<dbReference type="Gene3D" id="1.10.443.10">
    <property type="entry name" value="Intergrase catalytic core"/>
    <property type="match status" value="1"/>
</dbReference>
<protein>
    <submittedName>
        <fullName evidence="5">Site-specific integrase</fullName>
    </submittedName>
</protein>
<dbReference type="Pfam" id="PF13102">
    <property type="entry name" value="Phage_int_SAM_5"/>
    <property type="match status" value="1"/>
</dbReference>
<keyword evidence="1" id="KW-0238">DNA-binding</keyword>
<dbReference type="InterPro" id="IPR010998">
    <property type="entry name" value="Integrase_recombinase_N"/>
</dbReference>
<reference evidence="5" key="1">
    <citation type="submission" date="2023-07" db="EMBL/GenBank/DDBJ databases">
        <title>Two novel species in the genus Flavivirga.</title>
        <authorList>
            <person name="Kwon K."/>
        </authorList>
    </citation>
    <scope>NUCLEOTIDE SEQUENCE</scope>
    <source>
        <strain evidence="5">KACC 14158</strain>
    </source>
</reference>
<comment type="caution">
    <text evidence="5">The sequence shown here is derived from an EMBL/GenBank/DDBJ whole genome shotgun (WGS) entry which is preliminary data.</text>
</comment>
<sequence length="309" mass="36175">MNNSFSLLFYIKKYKADNNGKANIYLRITLNGQRVELSIRRKVLVDKWNSDMNMTRGNSEKSLGINRYISTIKNKIYTIEQRSVSEGKPITAISLRDSYLGKDSSKKMLLEIFEDHNKRVNKLVGSDFATGTAERYRTAKKHVSEYIQKEYGAKDILVKDVDHKFITEFEYYLKTERNCGHNTAIKYITNFKKIIRIAFANDWIDKDPFLHWKAKLKTVDREFLTEEEIQKMVEKELHTERLDQVKDIFIFCCFTGLAYADVKKLSKDDIVIGIDGDKWIKIIFQSSSIKSKSYLKIRTNFMSIKNVFS</sequence>
<dbReference type="Gene3D" id="1.10.150.130">
    <property type="match status" value="1"/>
</dbReference>
<feature type="domain" description="Arm DNA-binding" evidence="4">
    <location>
        <begin position="9"/>
        <end position="92"/>
    </location>
</feature>
<proteinExistence type="predicted"/>
<feature type="domain" description="Phage integrase SAM-like" evidence="3">
    <location>
        <begin position="109"/>
        <end position="213"/>
    </location>
</feature>
<organism evidence="5 6">
    <name type="scientific">Flavivirga jejuensis</name>
    <dbReference type="NCBI Taxonomy" id="870487"/>
    <lineage>
        <taxon>Bacteria</taxon>
        <taxon>Pseudomonadati</taxon>
        <taxon>Bacteroidota</taxon>
        <taxon>Flavobacteriia</taxon>
        <taxon>Flavobacteriales</taxon>
        <taxon>Flavobacteriaceae</taxon>
        <taxon>Flavivirga</taxon>
    </lineage>
</organism>
<evidence type="ECO:0000256" key="2">
    <source>
        <dbReference type="ARBA" id="ARBA00023172"/>
    </source>
</evidence>
<evidence type="ECO:0000259" key="3">
    <source>
        <dbReference type="Pfam" id="PF13102"/>
    </source>
</evidence>
<gene>
    <name evidence="5" type="ORF">Q4Q40_19170</name>
</gene>
<dbReference type="Pfam" id="PF17293">
    <property type="entry name" value="Arm-DNA-bind_5"/>
    <property type="match status" value="1"/>
</dbReference>
<keyword evidence="6" id="KW-1185">Reference proteome</keyword>
<evidence type="ECO:0000259" key="4">
    <source>
        <dbReference type="Pfam" id="PF17293"/>
    </source>
</evidence>
<keyword evidence="2" id="KW-0233">DNA recombination</keyword>
<dbReference type="EMBL" id="JAUOEL010000007">
    <property type="protein sequence ID" value="MDO5976326.1"/>
    <property type="molecule type" value="Genomic_DNA"/>
</dbReference>
<dbReference type="InterPro" id="IPR011010">
    <property type="entry name" value="DNA_brk_join_enz"/>
</dbReference>
<dbReference type="SUPFAM" id="SSF56349">
    <property type="entry name" value="DNA breaking-rejoining enzymes"/>
    <property type="match status" value="1"/>
</dbReference>
<dbReference type="InterPro" id="IPR035386">
    <property type="entry name" value="Arm-DNA-bind_5"/>
</dbReference>
<evidence type="ECO:0000313" key="6">
    <source>
        <dbReference type="Proteomes" id="UP001176806"/>
    </source>
</evidence>